<keyword evidence="3" id="KW-0012">Acyltransferase</keyword>
<evidence type="ECO:0000256" key="2">
    <source>
        <dbReference type="ARBA" id="ARBA00022679"/>
    </source>
</evidence>
<dbReference type="PIRSF" id="PIRSF000441">
    <property type="entry name" value="CysE"/>
    <property type="match status" value="1"/>
</dbReference>
<dbReference type="InterPro" id="IPR001451">
    <property type="entry name" value="Hexapep"/>
</dbReference>
<dbReference type="InterPro" id="IPR045304">
    <property type="entry name" value="LbH_SAT"/>
</dbReference>
<name>A0A1T5HEF7_9BACT</name>
<dbReference type="SUPFAM" id="SSF51161">
    <property type="entry name" value="Trimeric LpxA-like enzymes"/>
    <property type="match status" value="1"/>
</dbReference>
<protein>
    <submittedName>
        <fullName evidence="4">Transferase hexapeptide (Six repeat-containing protein)</fullName>
    </submittedName>
</protein>
<dbReference type="GO" id="GO:0005737">
    <property type="term" value="C:cytoplasm"/>
    <property type="evidence" value="ECO:0007669"/>
    <property type="project" value="InterPro"/>
</dbReference>
<dbReference type="STRING" id="651661.SAMN05660293_05387"/>
<dbReference type="CDD" id="cd03354">
    <property type="entry name" value="LbH_SAT"/>
    <property type="match status" value="1"/>
</dbReference>
<dbReference type="GO" id="GO:0009001">
    <property type="term" value="F:serine O-acetyltransferase activity"/>
    <property type="evidence" value="ECO:0007669"/>
    <property type="project" value="InterPro"/>
</dbReference>
<evidence type="ECO:0000256" key="1">
    <source>
        <dbReference type="ARBA" id="ARBA00007274"/>
    </source>
</evidence>
<dbReference type="InterPro" id="IPR005881">
    <property type="entry name" value="Ser_O-AcTrfase"/>
</dbReference>
<evidence type="ECO:0000313" key="4">
    <source>
        <dbReference type="EMBL" id="SKC18959.1"/>
    </source>
</evidence>
<accession>A0A1T5HEF7</accession>
<dbReference type="PANTHER" id="PTHR42811">
    <property type="entry name" value="SERINE ACETYLTRANSFERASE"/>
    <property type="match status" value="1"/>
</dbReference>
<dbReference type="Pfam" id="PF00132">
    <property type="entry name" value="Hexapep"/>
    <property type="match status" value="1"/>
</dbReference>
<dbReference type="EMBL" id="FUZA01000012">
    <property type="protein sequence ID" value="SKC18959.1"/>
    <property type="molecule type" value="Genomic_DNA"/>
</dbReference>
<dbReference type="Gene3D" id="2.160.10.10">
    <property type="entry name" value="Hexapeptide repeat proteins"/>
    <property type="match status" value="1"/>
</dbReference>
<gene>
    <name evidence="4" type="ORF">SAMN05660293_05387</name>
</gene>
<dbReference type="RefSeq" id="WP_212568042.1">
    <property type="nucleotide sequence ID" value="NZ_FUZA01000012.1"/>
</dbReference>
<sequence>MSTLYIHTPQIGEGLFIQHGFSTIINAAAIGKNCWINHQVTIGFTNSTDCPTIMDNVTIYAGAKVLGGIVVGDNAIVGANAVVVKDVPQDCTVVGIPARIIKKNGRPIQHFETLCD</sequence>
<reference evidence="5" key="1">
    <citation type="submission" date="2017-02" db="EMBL/GenBank/DDBJ databases">
        <authorList>
            <person name="Varghese N."/>
            <person name="Submissions S."/>
        </authorList>
    </citation>
    <scope>NUCLEOTIDE SEQUENCE [LARGE SCALE GENOMIC DNA]</scope>
    <source>
        <strain evidence="5">DSM 22270</strain>
    </source>
</reference>
<comment type="similarity">
    <text evidence="1">Belongs to the transferase hexapeptide repeat family.</text>
</comment>
<dbReference type="InterPro" id="IPR011004">
    <property type="entry name" value="Trimer_LpxA-like_sf"/>
</dbReference>
<dbReference type="AlphaFoldDB" id="A0A1T5HEF7"/>
<evidence type="ECO:0000313" key="5">
    <source>
        <dbReference type="Proteomes" id="UP000190897"/>
    </source>
</evidence>
<evidence type="ECO:0000256" key="3">
    <source>
        <dbReference type="ARBA" id="ARBA00023315"/>
    </source>
</evidence>
<keyword evidence="5" id="KW-1185">Reference proteome</keyword>
<dbReference type="Proteomes" id="UP000190897">
    <property type="component" value="Unassembled WGS sequence"/>
</dbReference>
<dbReference type="GO" id="GO:0006535">
    <property type="term" value="P:cysteine biosynthetic process from serine"/>
    <property type="evidence" value="ECO:0007669"/>
    <property type="project" value="InterPro"/>
</dbReference>
<proteinExistence type="inferred from homology"/>
<keyword evidence="2 4" id="KW-0808">Transferase</keyword>
<organism evidence="4 5">
    <name type="scientific">Dyadobacter psychrophilus</name>
    <dbReference type="NCBI Taxonomy" id="651661"/>
    <lineage>
        <taxon>Bacteria</taxon>
        <taxon>Pseudomonadati</taxon>
        <taxon>Bacteroidota</taxon>
        <taxon>Cytophagia</taxon>
        <taxon>Cytophagales</taxon>
        <taxon>Spirosomataceae</taxon>
        <taxon>Dyadobacter</taxon>
    </lineage>
</organism>